<dbReference type="Proteomes" id="UP001491310">
    <property type="component" value="Unassembled WGS sequence"/>
</dbReference>
<gene>
    <name evidence="2" type="ORF">WJX75_006423</name>
</gene>
<organism evidence="2 3">
    <name type="scientific">Coccomyxa subellipsoidea</name>
    <dbReference type="NCBI Taxonomy" id="248742"/>
    <lineage>
        <taxon>Eukaryota</taxon>
        <taxon>Viridiplantae</taxon>
        <taxon>Chlorophyta</taxon>
        <taxon>core chlorophytes</taxon>
        <taxon>Trebouxiophyceae</taxon>
        <taxon>Trebouxiophyceae incertae sedis</taxon>
        <taxon>Coccomyxaceae</taxon>
        <taxon>Coccomyxa</taxon>
    </lineage>
</organism>
<dbReference type="EMBL" id="JALJOT010000004">
    <property type="protein sequence ID" value="KAK9915954.1"/>
    <property type="molecule type" value="Genomic_DNA"/>
</dbReference>
<keyword evidence="3" id="KW-1185">Reference proteome</keyword>
<proteinExistence type="predicted"/>
<sequence>MQKPQGMGGSRSSDPILVAPSPFLSHASGMDATHLSRGPAGSLLHARQYHSAISLGDLSASDSRDSEDAHSKVAHQPRYGVGVTHQWTCPLVCLRLEQAGTAVNSSLPPGAFCLHLSNVHTRAALEGSSKDIRFSIASFSLEDLAEAAVRGKIIQSVPDCIRGVSRRALLLRTFQVWRLRTAERSRIARHMHVSAQHLRVTAESQLFGHVTYSPDGTGISFDIGKILSIAVELGTVERAMQTACSLMKAAATGLKAGDLQRGQPHAANVRPCKDKEVGAKALTLHVHVHCVQIEALLENKSFARVASEDLGILRNSNPKDSDGEKLDIRCGCLQV</sequence>
<name>A0ABR2YVN8_9CHLO</name>
<comment type="caution">
    <text evidence="2">The sequence shown here is derived from an EMBL/GenBank/DDBJ whole genome shotgun (WGS) entry which is preliminary data.</text>
</comment>
<protein>
    <submittedName>
        <fullName evidence="2">Uncharacterized protein</fullName>
    </submittedName>
</protein>
<evidence type="ECO:0000313" key="3">
    <source>
        <dbReference type="Proteomes" id="UP001491310"/>
    </source>
</evidence>
<evidence type="ECO:0000313" key="2">
    <source>
        <dbReference type="EMBL" id="KAK9915954.1"/>
    </source>
</evidence>
<accession>A0ABR2YVN8</accession>
<feature type="region of interest" description="Disordered" evidence="1">
    <location>
        <begin position="1"/>
        <end position="22"/>
    </location>
</feature>
<evidence type="ECO:0000256" key="1">
    <source>
        <dbReference type="SAM" id="MobiDB-lite"/>
    </source>
</evidence>
<reference evidence="2 3" key="1">
    <citation type="journal article" date="2024" name="Nat. Commun.">
        <title>Phylogenomics reveals the evolutionary origins of lichenization in chlorophyte algae.</title>
        <authorList>
            <person name="Puginier C."/>
            <person name="Libourel C."/>
            <person name="Otte J."/>
            <person name="Skaloud P."/>
            <person name="Haon M."/>
            <person name="Grisel S."/>
            <person name="Petersen M."/>
            <person name="Berrin J.G."/>
            <person name="Delaux P.M."/>
            <person name="Dal Grande F."/>
            <person name="Keller J."/>
        </authorList>
    </citation>
    <scope>NUCLEOTIDE SEQUENCE [LARGE SCALE GENOMIC DNA]</scope>
    <source>
        <strain evidence="2 3">SAG 216-7</strain>
    </source>
</reference>